<evidence type="ECO:0000313" key="4">
    <source>
        <dbReference type="EMBL" id="MBX7482634.1"/>
    </source>
</evidence>
<dbReference type="Proteomes" id="UP000755104">
    <property type="component" value="Unassembled WGS sequence"/>
</dbReference>
<comment type="caution">
    <text evidence="4">The sequence shown here is derived from an EMBL/GenBank/DDBJ whole genome shotgun (WGS) entry which is preliminary data.</text>
</comment>
<dbReference type="InterPro" id="IPR009057">
    <property type="entry name" value="Homeodomain-like_sf"/>
</dbReference>
<dbReference type="SUPFAM" id="SSF46689">
    <property type="entry name" value="Homeodomain-like"/>
    <property type="match status" value="1"/>
</dbReference>
<evidence type="ECO:0000259" key="3">
    <source>
        <dbReference type="PROSITE" id="PS50977"/>
    </source>
</evidence>
<evidence type="ECO:0000256" key="2">
    <source>
        <dbReference type="PROSITE-ProRule" id="PRU00335"/>
    </source>
</evidence>
<dbReference type="Pfam" id="PF00440">
    <property type="entry name" value="TetR_N"/>
    <property type="match status" value="1"/>
</dbReference>
<organism evidence="4 5">
    <name type="scientific">Qipengyuania qiaonensis</name>
    <dbReference type="NCBI Taxonomy" id="2867240"/>
    <lineage>
        <taxon>Bacteria</taxon>
        <taxon>Pseudomonadati</taxon>
        <taxon>Pseudomonadota</taxon>
        <taxon>Alphaproteobacteria</taxon>
        <taxon>Sphingomonadales</taxon>
        <taxon>Erythrobacteraceae</taxon>
        <taxon>Qipengyuania</taxon>
    </lineage>
</organism>
<dbReference type="Gene3D" id="1.10.357.10">
    <property type="entry name" value="Tetracycline Repressor, domain 2"/>
    <property type="match status" value="1"/>
</dbReference>
<dbReference type="PROSITE" id="PS50977">
    <property type="entry name" value="HTH_TETR_2"/>
    <property type="match status" value="1"/>
</dbReference>
<keyword evidence="1 2" id="KW-0238">DNA-binding</keyword>
<feature type="domain" description="HTH tetR-type" evidence="3">
    <location>
        <begin position="1"/>
        <end position="60"/>
    </location>
</feature>
<dbReference type="EMBL" id="JAIGNO010000004">
    <property type="protein sequence ID" value="MBX7482634.1"/>
    <property type="molecule type" value="Genomic_DNA"/>
</dbReference>
<protein>
    <submittedName>
        <fullName evidence="4">TetR/AcrR family transcriptional regulator</fullName>
    </submittedName>
</protein>
<feature type="DNA-binding region" description="H-T-H motif" evidence="2">
    <location>
        <begin position="23"/>
        <end position="42"/>
    </location>
</feature>
<reference evidence="4 5" key="1">
    <citation type="submission" date="2021-08" db="EMBL/GenBank/DDBJ databases">
        <title>Comparative Genomics Analysis of the Genus Qipengyuania Reveals Extensive Genetic Diversity and Metabolic Versatility, Including the Description of Fifteen Novel Species.</title>
        <authorList>
            <person name="Liu Y."/>
        </authorList>
    </citation>
    <scope>NUCLEOTIDE SEQUENCE [LARGE SCALE GENOMIC DNA]</scope>
    <source>
        <strain evidence="4 5">6D47A</strain>
    </source>
</reference>
<proteinExistence type="predicted"/>
<keyword evidence="5" id="KW-1185">Reference proteome</keyword>
<gene>
    <name evidence="4" type="ORF">K3174_08825</name>
</gene>
<dbReference type="RefSeq" id="WP_221557890.1">
    <property type="nucleotide sequence ID" value="NZ_JAIGNO010000004.1"/>
</dbReference>
<dbReference type="InterPro" id="IPR001647">
    <property type="entry name" value="HTH_TetR"/>
</dbReference>
<evidence type="ECO:0000256" key="1">
    <source>
        <dbReference type="ARBA" id="ARBA00023125"/>
    </source>
</evidence>
<sequence length="174" mass="18914">MSRETLLPLLAAHVMEHGLADASLRPLARAAGTSDRMLIYHFGNKDALMAALLEHLAGMFAAALDSAFPRERSLSRRACAETVYAVSGRPEFAPFFRVWWDIVSGCSNGDRAYIEAAARMMDLLLAWVVDHLPLDDPDPEMGARAVMTVIEGSQMLRAVGREDIGEAGLATLEG</sequence>
<evidence type="ECO:0000313" key="5">
    <source>
        <dbReference type="Proteomes" id="UP000755104"/>
    </source>
</evidence>
<name>A0ABS7J5L9_9SPHN</name>
<accession>A0ABS7J5L9</accession>